<feature type="domain" description="Penicillin-binding protein transpeptidase" evidence="29">
    <location>
        <begin position="435"/>
        <end position="699"/>
    </location>
</feature>
<dbReference type="PANTHER" id="PTHR32282">
    <property type="entry name" value="BINDING PROTEIN TRANSPEPTIDASE, PUTATIVE-RELATED"/>
    <property type="match status" value="1"/>
</dbReference>
<keyword evidence="21" id="KW-0046">Antibiotic resistance</keyword>
<dbReference type="GO" id="GO:0005886">
    <property type="term" value="C:plasma membrane"/>
    <property type="evidence" value="ECO:0007669"/>
    <property type="project" value="UniProtKB-SubCell"/>
</dbReference>
<evidence type="ECO:0000256" key="18">
    <source>
        <dbReference type="ARBA" id="ARBA00022984"/>
    </source>
</evidence>
<proteinExistence type="inferred from homology"/>
<dbReference type="InterPro" id="IPR036950">
    <property type="entry name" value="PBP_transglycosylase"/>
</dbReference>
<dbReference type="InterPro" id="IPR050396">
    <property type="entry name" value="Glycosyltr_51/Transpeptidase"/>
</dbReference>
<dbReference type="EC" id="2.4.99.28" evidence="25"/>
<comment type="similarity">
    <text evidence="4">In the C-terminal section; belongs to the transpeptidase family.</text>
</comment>
<keyword evidence="20 28" id="KW-0472">Membrane</keyword>
<keyword evidence="8" id="KW-1003">Cell membrane</keyword>
<keyword evidence="18" id="KW-0573">Peptidoglycan synthesis</keyword>
<keyword evidence="33" id="KW-1185">Reference proteome</keyword>
<evidence type="ECO:0000256" key="23">
    <source>
        <dbReference type="ARBA" id="ARBA00023316"/>
    </source>
</evidence>
<evidence type="ECO:0000256" key="24">
    <source>
        <dbReference type="ARBA" id="ARBA00034000"/>
    </source>
</evidence>
<comment type="similarity">
    <text evidence="5">In the N-terminal section; belongs to the glycosyltransferase 51 family.</text>
</comment>
<keyword evidence="16" id="KW-0133">Cell shape</keyword>
<evidence type="ECO:0000256" key="17">
    <source>
        <dbReference type="ARBA" id="ARBA00022968"/>
    </source>
</evidence>
<dbReference type="GO" id="GO:0006508">
    <property type="term" value="P:proteolysis"/>
    <property type="evidence" value="ECO:0007669"/>
    <property type="project" value="UniProtKB-KW"/>
</dbReference>
<evidence type="ECO:0000256" key="16">
    <source>
        <dbReference type="ARBA" id="ARBA00022960"/>
    </source>
</evidence>
<comment type="pathway">
    <text evidence="27">Glycan biosynthesis.</text>
</comment>
<dbReference type="Pfam" id="PF00905">
    <property type="entry name" value="Transpeptidase"/>
    <property type="match status" value="1"/>
</dbReference>
<evidence type="ECO:0000256" key="25">
    <source>
        <dbReference type="ARBA" id="ARBA00044770"/>
    </source>
</evidence>
<dbReference type="GO" id="GO:0008658">
    <property type="term" value="F:penicillin binding"/>
    <property type="evidence" value="ECO:0007669"/>
    <property type="project" value="InterPro"/>
</dbReference>
<evidence type="ECO:0000256" key="8">
    <source>
        <dbReference type="ARBA" id="ARBA00022475"/>
    </source>
</evidence>
<dbReference type="GO" id="GO:0009002">
    <property type="term" value="F:serine-type D-Ala-D-Ala carboxypeptidase activity"/>
    <property type="evidence" value="ECO:0007669"/>
    <property type="project" value="UniProtKB-EC"/>
</dbReference>
<dbReference type="GO" id="GO:0046677">
    <property type="term" value="P:response to antibiotic"/>
    <property type="evidence" value="ECO:0007669"/>
    <property type="project" value="UniProtKB-KW"/>
</dbReference>
<evidence type="ECO:0000256" key="26">
    <source>
        <dbReference type="ARBA" id="ARBA00049902"/>
    </source>
</evidence>
<comment type="subcellular location">
    <subcellularLocation>
        <location evidence="2">Cell inner membrane</location>
        <topology evidence="2">Single-pass type II membrane protein</topology>
    </subcellularLocation>
</comment>
<dbReference type="SUPFAM" id="SSF53955">
    <property type="entry name" value="Lysozyme-like"/>
    <property type="match status" value="1"/>
</dbReference>
<evidence type="ECO:0000256" key="22">
    <source>
        <dbReference type="ARBA" id="ARBA00023268"/>
    </source>
</evidence>
<evidence type="ECO:0000259" key="29">
    <source>
        <dbReference type="Pfam" id="PF00905"/>
    </source>
</evidence>
<keyword evidence="11" id="KW-0645">Protease</keyword>
<evidence type="ECO:0000256" key="14">
    <source>
        <dbReference type="ARBA" id="ARBA00022692"/>
    </source>
</evidence>
<dbReference type="GO" id="GO:0030288">
    <property type="term" value="C:outer membrane-bounded periplasmic space"/>
    <property type="evidence" value="ECO:0007669"/>
    <property type="project" value="TreeGrafter"/>
</dbReference>
<gene>
    <name evidence="32" type="ORF">H8Q88_12515</name>
</gene>
<dbReference type="InterPro" id="IPR012338">
    <property type="entry name" value="Beta-lactam/transpept-like"/>
</dbReference>
<dbReference type="SUPFAM" id="SSF56601">
    <property type="entry name" value="beta-lactamase/transpeptidase-like"/>
    <property type="match status" value="1"/>
</dbReference>
<protein>
    <recommendedName>
        <fullName evidence="7">Penicillin-binding protein 1A</fullName>
        <ecNumber evidence="25">2.4.99.28</ecNumber>
        <ecNumber evidence="6">3.4.16.4</ecNumber>
    </recommendedName>
</protein>
<dbReference type="Pfam" id="PF17092">
    <property type="entry name" value="PCB_OB"/>
    <property type="match status" value="1"/>
</dbReference>
<evidence type="ECO:0000259" key="31">
    <source>
        <dbReference type="Pfam" id="PF17092"/>
    </source>
</evidence>
<feature type="domain" description="Glycosyl transferase family 51" evidence="30">
    <location>
        <begin position="54"/>
        <end position="229"/>
    </location>
</feature>
<evidence type="ECO:0000256" key="1">
    <source>
        <dbReference type="ARBA" id="ARBA00002624"/>
    </source>
</evidence>
<evidence type="ECO:0000256" key="2">
    <source>
        <dbReference type="ARBA" id="ARBA00004249"/>
    </source>
</evidence>
<dbReference type="PANTHER" id="PTHR32282:SF27">
    <property type="entry name" value="PENICILLIN-BINDING PROTEIN 1A"/>
    <property type="match status" value="1"/>
</dbReference>
<keyword evidence="9" id="KW-0997">Cell inner membrane</keyword>
<evidence type="ECO:0000256" key="28">
    <source>
        <dbReference type="SAM" id="Phobius"/>
    </source>
</evidence>
<organism evidence="32 33">
    <name type="scientific">Vibrio metschnikovii</name>
    <dbReference type="NCBI Taxonomy" id="28172"/>
    <lineage>
        <taxon>Bacteria</taxon>
        <taxon>Pseudomonadati</taxon>
        <taxon>Pseudomonadota</taxon>
        <taxon>Gammaproteobacteria</taxon>
        <taxon>Vibrionales</taxon>
        <taxon>Vibrionaceae</taxon>
        <taxon>Vibrio</taxon>
    </lineage>
</organism>
<dbReference type="FunFam" id="3.40.710.10:FF:000010">
    <property type="entry name" value="Penicillin-binding protein 1A"/>
    <property type="match status" value="1"/>
</dbReference>
<dbReference type="Proteomes" id="UP000615796">
    <property type="component" value="Unassembled WGS sequence"/>
</dbReference>
<keyword evidence="23" id="KW-0961">Cell wall biogenesis/degradation</keyword>
<evidence type="ECO:0000256" key="11">
    <source>
        <dbReference type="ARBA" id="ARBA00022670"/>
    </source>
</evidence>
<evidence type="ECO:0000256" key="6">
    <source>
        <dbReference type="ARBA" id="ARBA00012448"/>
    </source>
</evidence>
<dbReference type="InterPro" id="IPR001264">
    <property type="entry name" value="Glyco_trans_51"/>
</dbReference>
<comment type="catalytic activity">
    <reaction evidence="24">
        <text>Preferential cleavage: (Ac)2-L-Lys-D-Ala-|-D-Ala. Also transpeptidation of peptidyl-alanyl moieties that are N-acyl substituents of D-alanine.</text>
        <dbReference type="EC" id="3.4.16.4"/>
    </reaction>
</comment>
<dbReference type="AlphaFoldDB" id="A0A9X0RB58"/>
<comment type="pathway">
    <text evidence="3">Cell wall biogenesis; peptidoglycan biosynthesis.</text>
</comment>
<dbReference type="Pfam" id="PF00912">
    <property type="entry name" value="Transgly"/>
    <property type="match status" value="1"/>
</dbReference>
<dbReference type="EMBL" id="JACRUP010000008">
    <property type="protein sequence ID" value="MBC5851726.1"/>
    <property type="molecule type" value="Genomic_DNA"/>
</dbReference>
<evidence type="ECO:0000313" key="33">
    <source>
        <dbReference type="Proteomes" id="UP000615796"/>
    </source>
</evidence>
<dbReference type="NCBIfam" id="TIGR02074">
    <property type="entry name" value="PBP_1a_fam"/>
    <property type="match status" value="1"/>
</dbReference>
<dbReference type="GO" id="GO:0008955">
    <property type="term" value="F:peptidoglycan glycosyltransferase activity"/>
    <property type="evidence" value="ECO:0007669"/>
    <property type="project" value="UniProtKB-EC"/>
</dbReference>
<dbReference type="GO" id="GO:0009252">
    <property type="term" value="P:peptidoglycan biosynthetic process"/>
    <property type="evidence" value="ECO:0007669"/>
    <property type="project" value="UniProtKB-KW"/>
</dbReference>
<evidence type="ECO:0000256" key="27">
    <source>
        <dbReference type="ARBA" id="ARBA00060592"/>
    </source>
</evidence>
<evidence type="ECO:0000256" key="3">
    <source>
        <dbReference type="ARBA" id="ARBA00004752"/>
    </source>
</evidence>
<evidence type="ECO:0000256" key="4">
    <source>
        <dbReference type="ARBA" id="ARBA00007090"/>
    </source>
</evidence>
<dbReference type="InterPro" id="IPR023346">
    <property type="entry name" value="Lysozyme-like_dom_sf"/>
</dbReference>
<evidence type="ECO:0000256" key="7">
    <source>
        <dbReference type="ARBA" id="ARBA00018638"/>
    </source>
</evidence>
<accession>A0A9X0RB58</accession>
<evidence type="ECO:0000313" key="32">
    <source>
        <dbReference type="EMBL" id="MBC5851726.1"/>
    </source>
</evidence>
<comment type="function">
    <text evidence="1">Cell wall formation. Synthesis of cross-linked peptidoglycan from the lipid intermediates. The enzyme has a penicillin-insensitive transglycosylase N-terminal domain (formation of linear glycan strands) and a penicillin-sensitive transpeptidase C-terminal domain (cross-linking of the peptide subunits).</text>
</comment>
<dbReference type="InterPro" id="IPR031376">
    <property type="entry name" value="PCB_OB"/>
</dbReference>
<evidence type="ECO:0000256" key="20">
    <source>
        <dbReference type="ARBA" id="ARBA00023136"/>
    </source>
</evidence>
<keyword evidence="19 28" id="KW-1133">Transmembrane helix</keyword>
<dbReference type="FunFam" id="1.10.3810.10:FF:000003">
    <property type="entry name" value="Penicillin-binding protein 1a"/>
    <property type="match status" value="1"/>
</dbReference>
<comment type="catalytic activity">
    <reaction evidence="26">
        <text>[GlcNAc-(1-&gt;4)-Mur2Ac(oyl-L-Ala-gamma-D-Glu-L-Lys-D-Ala-D-Ala)](n)-di-trans,octa-cis-undecaprenyl diphosphate + beta-D-GlcNAc-(1-&gt;4)-Mur2Ac(oyl-L-Ala-gamma-D-Glu-L-Lys-D-Ala-D-Ala)-di-trans,octa-cis-undecaprenyl diphosphate = [GlcNAc-(1-&gt;4)-Mur2Ac(oyl-L-Ala-gamma-D-Glu-L-Lys-D-Ala-D-Ala)](n+1)-di-trans,octa-cis-undecaprenyl diphosphate + di-trans,octa-cis-undecaprenyl diphosphate + H(+)</text>
        <dbReference type="Rhea" id="RHEA:23708"/>
        <dbReference type="Rhea" id="RHEA-COMP:9602"/>
        <dbReference type="Rhea" id="RHEA-COMP:9603"/>
        <dbReference type="ChEBI" id="CHEBI:15378"/>
        <dbReference type="ChEBI" id="CHEBI:58405"/>
        <dbReference type="ChEBI" id="CHEBI:60033"/>
        <dbReference type="ChEBI" id="CHEBI:78435"/>
        <dbReference type="EC" id="2.4.99.28"/>
    </reaction>
</comment>
<keyword evidence="10" id="KW-0121">Carboxypeptidase</keyword>
<feature type="domain" description="Penicillin-binding protein OB-like" evidence="31">
    <location>
        <begin position="317"/>
        <end position="431"/>
    </location>
</feature>
<name>A0A9X0RB58_VIBME</name>
<evidence type="ECO:0000259" key="30">
    <source>
        <dbReference type="Pfam" id="PF00912"/>
    </source>
</evidence>
<comment type="caution">
    <text evidence="32">The sequence shown here is derived from an EMBL/GenBank/DDBJ whole genome shotgun (WGS) entry which is preliminary data.</text>
</comment>
<evidence type="ECO:0000256" key="9">
    <source>
        <dbReference type="ARBA" id="ARBA00022519"/>
    </source>
</evidence>
<keyword evidence="13" id="KW-0808">Transferase</keyword>
<evidence type="ECO:0000256" key="5">
    <source>
        <dbReference type="ARBA" id="ARBA00007739"/>
    </source>
</evidence>
<evidence type="ECO:0000256" key="13">
    <source>
        <dbReference type="ARBA" id="ARBA00022679"/>
    </source>
</evidence>
<reference evidence="32" key="1">
    <citation type="submission" date="2020-08" db="EMBL/GenBank/DDBJ databases">
        <title>Genome Sequencing and Pan-Genome Analysis of Migratory bird Vibrio Strains, Inner Mongolia.</title>
        <authorList>
            <person name="Zheng L."/>
        </authorList>
    </citation>
    <scope>NUCLEOTIDE SEQUENCE</scope>
    <source>
        <strain evidence="32">M13F</strain>
    </source>
</reference>
<keyword evidence="12" id="KW-0328">Glycosyltransferase</keyword>
<keyword evidence="14 28" id="KW-0812">Transmembrane</keyword>
<dbReference type="GO" id="GO:0071555">
    <property type="term" value="P:cell wall organization"/>
    <property type="evidence" value="ECO:0007669"/>
    <property type="project" value="UniProtKB-KW"/>
</dbReference>
<dbReference type="Gene3D" id="3.40.710.10">
    <property type="entry name" value="DD-peptidase/beta-lactamase superfamily"/>
    <property type="match status" value="2"/>
</dbReference>
<dbReference type="GO" id="GO:0008360">
    <property type="term" value="P:regulation of cell shape"/>
    <property type="evidence" value="ECO:0007669"/>
    <property type="project" value="UniProtKB-KW"/>
</dbReference>
<evidence type="ECO:0000256" key="19">
    <source>
        <dbReference type="ARBA" id="ARBA00022989"/>
    </source>
</evidence>
<keyword evidence="22" id="KW-0511">Multifunctional enzyme</keyword>
<evidence type="ECO:0000256" key="12">
    <source>
        <dbReference type="ARBA" id="ARBA00022676"/>
    </source>
</evidence>
<dbReference type="InterPro" id="IPR001460">
    <property type="entry name" value="PCN-bd_Tpept"/>
</dbReference>
<evidence type="ECO:0000256" key="15">
    <source>
        <dbReference type="ARBA" id="ARBA00022801"/>
    </source>
</evidence>
<dbReference type="RefSeq" id="WP_187026392.1">
    <property type="nucleotide sequence ID" value="NZ_JACRUP010000008.1"/>
</dbReference>
<keyword evidence="17" id="KW-0735">Signal-anchor</keyword>
<sequence>MKFIKRLLIFSLICIILGVTTIFGFYFYVKPDLPDVAELKDVRLQTPMQVFSEDGKLIAQFGEKRRIPLRLDEMPPELLEAVIATEDSRFYEHYGFDPIGITRAAVAVMASGSASQGASTITQQLARNFFLSNEKKIMRKIKEIFIAIHIEQLLSKEEILELYLNKIYLGHRSYGVGAAAQTYFGKEVKDLTLSEIAMIAGLPKAPSTMNPLFSVERATHRRNVVLLRMLAENYITQQEYDQARNEPLISKFHGAEIELRAPYVAEIARAWMVERYGEEAAYTSGMNVYTTVNTKLQQAANQAAIDNLLAYDMRHGYRGAEKVLWKAGQSAWDTPTMIAHLRSEPTYGDLLPSIVVKVEEKSAQVWVKNAGLKTIAWEDMNWARRFITDDRQGPLPSKASDILAVGEQVWIRRQHAIGDEQEHWTLSQVPNANTAFVAMDPENGAILALVGGFNFVHSNFNRATQSVRQVGSSIKPFIYSAALEKGLTLASLINDAPINQWDQSQGIAWRPKNSPPTYVGPTRLRIGLAQSKNVMAVRVLREVGLEETRQFLTRFGFELSQLPRSETIALGAGSLTPVKMAQGYSVFANGGYYVEPFYISKVEDSFGHVEFLANPKVVCHQDCQSSSDNPFNEQDATVNYAPQVISEQNAFLVREMMYSNIWGGGDWRAGTGWNGTGWRAQTLRRRDVGGKTGTTNDSKDAWYNGFGPGMVATAWVGFDDHSRNLGSTAPNPNTDDDITGAEAGAKTAQPGWVEFMRIALDGVPAQPKAMPPNIIRVRIDRDSGLLTNKLDASSMFEYFVQGTEPKEYVQEDTPHSIYLDDSDSLF</sequence>
<evidence type="ECO:0000256" key="21">
    <source>
        <dbReference type="ARBA" id="ARBA00023251"/>
    </source>
</evidence>
<feature type="transmembrane region" description="Helical" evidence="28">
    <location>
        <begin position="7"/>
        <end position="29"/>
    </location>
</feature>
<dbReference type="Gene3D" id="1.10.3810.10">
    <property type="entry name" value="Biosynthetic peptidoglycan transglycosylase-like"/>
    <property type="match status" value="1"/>
</dbReference>
<keyword evidence="15" id="KW-0378">Hydrolase</keyword>
<dbReference type="EC" id="3.4.16.4" evidence="6"/>
<evidence type="ECO:0000256" key="10">
    <source>
        <dbReference type="ARBA" id="ARBA00022645"/>
    </source>
</evidence>